<keyword evidence="3" id="KW-0963">Cytoplasm</keyword>
<accession>A0A0M4FHS4</accession>
<evidence type="ECO:0000256" key="6">
    <source>
        <dbReference type="ARBA" id="ARBA00023186"/>
    </source>
</evidence>
<dbReference type="Gene3D" id="3.30.70.100">
    <property type="match status" value="1"/>
</dbReference>
<dbReference type="InterPro" id="IPR049740">
    <property type="entry name" value="CopZ"/>
</dbReference>
<keyword evidence="5" id="KW-0186">Copper</keyword>
<dbReference type="RefSeq" id="WP_053604123.1">
    <property type="nucleotide sequence ID" value="NZ_CP012600.1"/>
</dbReference>
<dbReference type="GO" id="GO:0005737">
    <property type="term" value="C:cytoplasm"/>
    <property type="evidence" value="ECO:0007669"/>
    <property type="project" value="UniProtKB-SubCell"/>
</dbReference>
<dbReference type="GO" id="GO:0006825">
    <property type="term" value="P:copper ion transport"/>
    <property type="evidence" value="ECO:0007669"/>
    <property type="project" value="InterPro"/>
</dbReference>
<dbReference type="NCBIfam" id="NF033795">
    <property type="entry name" value="chaper_CopZ_Bs"/>
    <property type="match status" value="1"/>
</dbReference>
<evidence type="ECO:0000256" key="5">
    <source>
        <dbReference type="ARBA" id="ARBA00023008"/>
    </source>
</evidence>
<dbReference type="PRINTS" id="PR00944">
    <property type="entry name" value="CUEXPORT"/>
</dbReference>
<dbReference type="PROSITE" id="PS01047">
    <property type="entry name" value="HMA_1"/>
    <property type="match status" value="1"/>
</dbReference>
<dbReference type="PATRIC" id="fig|1441095.3.peg.2775"/>
<dbReference type="AlphaFoldDB" id="A0A0M4FHS4"/>
<dbReference type="InterPro" id="IPR006121">
    <property type="entry name" value="HMA_dom"/>
</dbReference>
<evidence type="ECO:0000256" key="2">
    <source>
        <dbReference type="ARBA" id="ARBA00015313"/>
    </source>
</evidence>
<dbReference type="EMBL" id="CP012600">
    <property type="protein sequence ID" value="ALC82337.1"/>
    <property type="molecule type" value="Genomic_DNA"/>
</dbReference>
<feature type="domain" description="HMA" evidence="7">
    <location>
        <begin position="2"/>
        <end position="68"/>
    </location>
</feature>
<gene>
    <name evidence="8" type="ORF">AM592_12650</name>
</gene>
<dbReference type="PROSITE" id="PS50846">
    <property type="entry name" value="HMA_2"/>
    <property type="match status" value="1"/>
</dbReference>
<dbReference type="NCBIfam" id="TIGR00003">
    <property type="entry name" value="copper ion binding protein"/>
    <property type="match status" value="1"/>
</dbReference>
<evidence type="ECO:0000313" key="8">
    <source>
        <dbReference type="EMBL" id="ALC82337.1"/>
    </source>
</evidence>
<dbReference type="InterPro" id="IPR000428">
    <property type="entry name" value="Cu-bd"/>
</dbReference>
<evidence type="ECO:0000256" key="1">
    <source>
        <dbReference type="ARBA" id="ARBA00004496"/>
    </source>
</evidence>
<dbReference type="FunFam" id="3.30.70.100:FF:000001">
    <property type="entry name" value="ATPase copper transporting beta"/>
    <property type="match status" value="1"/>
</dbReference>
<dbReference type="STRING" id="1441095.AM592_12650"/>
<organism evidence="8 9">
    <name type="scientific">Bacillus gobiensis</name>
    <dbReference type="NCBI Taxonomy" id="1441095"/>
    <lineage>
        <taxon>Bacteria</taxon>
        <taxon>Bacillati</taxon>
        <taxon>Bacillota</taxon>
        <taxon>Bacilli</taxon>
        <taxon>Bacillales</taxon>
        <taxon>Bacillaceae</taxon>
        <taxon>Bacillus</taxon>
    </lineage>
</organism>
<dbReference type="InterPro" id="IPR006122">
    <property type="entry name" value="HMA_Cu_ion-bd"/>
</dbReference>
<dbReference type="PANTHER" id="PTHR46594:SF4">
    <property type="entry name" value="P-TYPE CATION-TRANSPORTING ATPASE"/>
    <property type="match status" value="1"/>
</dbReference>
<keyword evidence="6" id="KW-0143">Chaperone</keyword>
<reference evidence="8 9" key="2">
    <citation type="journal article" date="2016" name="Int. J. Syst. Evol. Microbiol.">
        <title>Bacillus gobiensis sp. nov., isolated from a soil sample.</title>
        <authorList>
            <person name="Liu B."/>
            <person name="Liu G.H."/>
            <person name="Cetin S."/>
            <person name="Schumann P."/>
            <person name="Pan Z.Z."/>
            <person name="Chen Q.Q."/>
        </authorList>
    </citation>
    <scope>NUCLEOTIDE SEQUENCE [LARGE SCALE GENOMIC DNA]</scope>
    <source>
        <strain evidence="8 9">FJAT-4402</strain>
    </source>
</reference>
<dbReference type="SUPFAM" id="SSF55008">
    <property type="entry name" value="HMA, heavy metal-associated domain"/>
    <property type="match status" value="1"/>
</dbReference>
<protein>
    <recommendedName>
        <fullName evidence="2">Copper chaperone CopZ</fullName>
    </recommendedName>
</protein>
<dbReference type="OrthoDB" id="9813965at2"/>
<keyword evidence="4" id="KW-0479">Metal-binding</keyword>
<evidence type="ECO:0000256" key="3">
    <source>
        <dbReference type="ARBA" id="ARBA00022490"/>
    </source>
</evidence>
<dbReference type="Proteomes" id="UP000067625">
    <property type="component" value="Chromosome"/>
</dbReference>
<reference evidence="9" key="1">
    <citation type="submission" date="2015-08" db="EMBL/GenBank/DDBJ databases">
        <title>Genome sequencing project for genomic taxonomy and phylogenomics of Bacillus-like bacteria.</title>
        <authorList>
            <person name="Liu B."/>
            <person name="Wang J."/>
            <person name="Zhu Y."/>
            <person name="Liu G."/>
            <person name="Chen Q."/>
            <person name="Chen Z."/>
            <person name="Lan J."/>
            <person name="Che J."/>
            <person name="Ge C."/>
            <person name="Shi H."/>
            <person name="Pan Z."/>
            <person name="Liu X."/>
        </authorList>
    </citation>
    <scope>NUCLEOTIDE SEQUENCE [LARGE SCALE GENOMIC DNA]</scope>
    <source>
        <strain evidence="9">FJAT-4402</strain>
    </source>
</reference>
<comment type="subcellular location">
    <subcellularLocation>
        <location evidence="1">Cytoplasm</location>
    </subcellularLocation>
</comment>
<evidence type="ECO:0000256" key="4">
    <source>
        <dbReference type="ARBA" id="ARBA00022723"/>
    </source>
</evidence>
<dbReference type="CDD" id="cd00371">
    <property type="entry name" value="HMA"/>
    <property type="match status" value="1"/>
</dbReference>
<dbReference type="GO" id="GO:0005507">
    <property type="term" value="F:copper ion binding"/>
    <property type="evidence" value="ECO:0007669"/>
    <property type="project" value="InterPro"/>
</dbReference>
<proteinExistence type="predicted"/>
<name>A0A0M4FHS4_9BACI</name>
<evidence type="ECO:0000259" key="7">
    <source>
        <dbReference type="PROSITE" id="PS50846"/>
    </source>
</evidence>
<dbReference type="Pfam" id="PF00403">
    <property type="entry name" value="HMA"/>
    <property type="match status" value="1"/>
</dbReference>
<keyword evidence="9" id="KW-1185">Reference proteome</keyword>
<dbReference type="PANTHER" id="PTHR46594">
    <property type="entry name" value="P-TYPE CATION-TRANSPORTING ATPASE"/>
    <property type="match status" value="1"/>
</dbReference>
<sequence length="69" mass="7440">MSENKLTVQGMSCAHCVHAIESNVGKLDGVESVKVNLEAEQVEISYDGNAVSLEEIADTIEDQGYDVVK</sequence>
<dbReference type="InterPro" id="IPR017969">
    <property type="entry name" value="Heavy-metal-associated_CS"/>
</dbReference>
<dbReference type="InterPro" id="IPR036163">
    <property type="entry name" value="HMA_dom_sf"/>
</dbReference>
<evidence type="ECO:0000313" key="9">
    <source>
        <dbReference type="Proteomes" id="UP000067625"/>
    </source>
</evidence>